<keyword evidence="2" id="KW-0479">Metal-binding</keyword>
<evidence type="ECO:0000256" key="5">
    <source>
        <dbReference type="ARBA" id="ARBA00023004"/>
    </source>
</evidence>
<feature type="region of interest" description="Disordered" evidence="6">
    <location>
        <begin position="1"/>
        <end position="33"/>
    </location>
</feature>
<keyword evidence="4" id="KW-0560">Oxidoreductase</keyword>
<dbReference type="RefSeq" id="XP_011311363.1">
    <property type="nucleotide sequence ID" value="XM_011313061.1"/>
</dbReference>
<keyword evidence="7" id="KW-0472">Membrane</keyword>
<dbReference type="Gene3D" id="2.60.120.620">
    <property type="entry name" value="q2cbj1_9rhob like domain"/>
    <property type="match status" value="1"/>
</dbReference>
<evidence type="ECO:0000256" key="2">
    <source>
        <dbReference type="ARBA" id="ARBA00022723"/>
    </source>
</evidence>
<sequence>MSQEKKKIRQRHEKRETEEKISEKNEQTDRVEPKYGPIPRFPYQKVWSRSILILGVLLIVWYNSTQSKEVSLARQREVLLSRTQNFDCPQDYKEDLDKFPECVPEKCGRIVTDKLVSTSETDVLLKIAVNGMNLGGSAGGASILDLHSGALSKGAHFINIFSLEEASRIFNPPDFAIYKVVKTKIHHAIAHHFGVDVGKIYLTKPTFFSRMTNVSAKTIHDEYWLPHVDRVSYEHFHYTSLLYLNDYERDFQGGRFIFIDKNNVNSTVEPRKGRLLMFTSGSENLHAVERVTSGTRYALTVAFTCNSEAAISDPTFGKSVKNP</sequence>
<dbReference type="PROSITE" id="PS51471">
    <property type="entry name" value="FE2OG_OXY"/>
    <property type="match status" value="1"/>
</dbReference>
<dbReference type="OrthoDB" id="427071at2759"/>
<dbReference type="KEGG" id="fas:105271485"/>
<evidence type="ECO:0000313" key="10">
    <source>
        <dbReference type="RefSeq" id="XP_011311363.1"/>
    </source>
</evidence>
<evidence type="ECO:0000256" key="1">
    <source>
        <dbReference type="ARBA" id="ARBA00001961"/>
    </source>
</evidence>
<dbReference type="SMART" id="SM00702">
    <property type="entry name" value="P4Hc"/>
    <property type="match status" value="1"/>
</dbReference>
<dbReference type="GO" id="GO:0005506">
    <property type="term" value="F:iron ion binding"/>
    <property type="evidence" value="ECO:0007669"/>
    <property type="project" value="InterPro"/>
</dbReference>
<feature type="transmembrane region" description="Helical" evidence="7">
    <location>
        <begin position="46"/>
        <end position="64"/>
    </location>
</feature>
<dbReference type="GO" id="GO:0016705">
    <property type="term" value="F:oxidoreductase activity, acting on paired donors, with incorporation or reduction of molecular oxygen"/>
    <property type="evidence" value="ECO:0007669"/>
    <property type="project" value="InterPro"/>
</dbReference>
<evidence type="ECO:0000256" key="7">
    <source>
        <dbReference type="SAM" id="Phobius"/>
    </source>
</evidence>
<evidence type="ECO:0000313" key="9">
    <source>
        <dbReference type="Proteomes" id="UP000694866"/>
    </source>
</evidence>
<keyword evidence="7" id="KW-1133">Transmembrane helix</keyword>
<dbReference type="PANTHER" id="PTHR14650:SF1">
    <property type="entry name" value="2-OXOGLUTARATE AND IRON-DEPENDENT OXYGENASE DOMAIN-CONTAINING PROTEIN 3"/>
    <property type="match status" value="1"/>
</dbReference>
<reference evidence="10" key="1">
    <citation type="submission" date="2025-08" db="UniProtKB">
        <authorList>
            <consortium name="RefSeq"/>
        </authorList>
    </citation>
    <scope>IDENTIFICATION</scope>
    <source>
        <strain evidence="10">USDA-PBARC FA_bdor</strain>
        <tissue evidence="10">Whole organism</tissue>
    </source>
</reference>
<dbReference type="InterPro" id="IPR006620">
    <property type="entry name" value="Pro_4_hyd_alph"/>
</dbReference>
<dbReference type="PANTHER" id="PTHR14650">
    <property type="entry name" value="PROLYL HYDROXYLASE-RELATED"/>
    <property type="match status" value="1"/>
</dbReference>
<evidence type="ECO:0000259" key="8">
    <source>
        <dbReference type="PROSITE" id="PS51471"/>
    </source>
</evidence>
<proteinExistence type="predicted"/>
<feature type="compositionally biased region" description="Basic and acidic residues" evidence="6">
    <location>
        <begin position="13"/>
        <end position="33"/>
    </location>
</feature>
<comment type="cofactor">
    <cofactor evidence="1">
        <name>L-ascorbate</name>
        <dbReference type="ChEBI" id="CHEBI:38290"/>
    </cofactor>
</comment>
<dbReference type="InterPro" id="IPR044862">
    <property type="entry name" value="Pro_4_hyd_alph_FE2OG_OXY"/>
</dbReference>
<dbReference type="GO" id="GO:0051213">
    <property type="term" value="F:dioxygenase activity"/>
    <property type="evidence" value="ECO:0007669"/>
    <property type="project" value="UniProtKB-KW"/>
</dbReference>
<protein>
    <submittedName>
        <fullName evidence="10">2-oxoglutarate and iron-dependent oxygenase domain-containing protein 3</fullName>
    </submittedName>
</protein>
<keyword evidence="7" id="KW-0812">Transmembrane</keyword>
<dbReference type="InterPro" id="IPR005123">
    <property type="entry name" value="Oxoglu/Fe-dep_dioxygenase_dom"/>
</dbReference>
<evidence type="ECO:0000256" key="6">
    <source>
        <dbReference type="SAM" id="MobiDB-lite"/>
    </source>
</evidence>
<gene>
    <name evidence="10" type="primary">LOC105271485</name>
</gene>
<dbReference type="Proteomes" id="UP000694866">
    <property type="component" value="Unplaced"/>
</dbReference>
<feature type="domain" description="Fe2OG dioxygenase" evidence="8">
    <location>
        <begin position="206"/>
        <end position="307"/>
    </location>
</feature>
<dbReference type="InterPro" id="IPR039210">
    <property type="entry name" value="OGFOD3"/>
</dbReference>
<dbReference type="GO" id="GO:0016020">
    <property type="term" value="C:membrane"/>
    <property type="evidence" value="ECO:0007669"/>
    <property type="project" value="TreeGrafter"/>
</dbReference>
<accession>A0A9R1U8M8</accession>
<keyword evidence="3" id="KW-0223">Dioxygenase</keyword>
<keyword evidence="5" id="KW-0408">Iron</keyword>
<organism evidence="9 10">
    <name type="scientific">Fopius arisanus</name>
    <dbReference type="NCBI Taxonomy" id="64838"/>
    <lineage>
        <taxon>Eukaryota</taxon>
        <taxon>Metazoa</taxon>
        <taxon>Ecdysozoa</taxon>
        <taxon>Arthropoda</taxon>
        <taxon>Hexapoda</taxon>
        <taxon>Insecta</taxon>
        <taxon>Pterygota</taxon>
        <taxon>Neoptera</taxon>
        <taxon>Endopterygota</taxon>
        <taxon>Hymenoptera</taxon>
        <taxon>Apocrita</taxon>
        <taxon>Ichneumonoidea</taxon>
        <taxon>Braconidae</taxon>
        <taxon>Opiinae</taxon>
        <taxon>Fopius</taxon>
    </lineage>
</organism>
<feature type="compositionally biased region" description="Basic residues" evidence="6">
    <location>
        <begin position="1"/>
        <end position="12"/>
    </location>
</feature>
<evidence type="ECO:0000256" key="4">
    <source>
        <dbReference type="ARBA" id="ARBA00023002"/>
    </source>
</evidence>
<evidence type="ECO:0000256" key="3">
    <source>
        <dbReference type="ARBA" id="ARBA00022964"/>
    </source>
</evidence>
<dbReference type="Pfam" id="PF13640">
    <property type="entry name" value="2OG-FeII_Oxy_3"/>
    <property type="match status" value="1"/>
</dbReference>
<dbReference type="GeneID" id="105271485"/>
<dbReference type="GO" id="GO:0031418">
    <property type="term" value="F:L-ascorbic acid binding"/>
    <property type="evidence" value="ECO:0007669"/>
    <property type="project" value="InterPro"/>
</dbReference>
<name>A0A9R1U8M8_9HYME</name>
<keyword evidence="9" id="KW-1185">Reference proteome</keyword>
<dbReference type="AlphaFoldDB" id="A0A9R1U8M8"/>